<sequence>TFEPYRVRLDQANRVMFYGCHIESRSGTKRKNPDGSEVKFNDKDTYGLISCTKRTNNLYTSGMTGILSKTFIPSTVEFDNFAPLGDSDGAKSTRRMNASGFGAT</sequence>
<feature type="region of interest" description="Disordered" evidence="1">
    <location>
        <begin position="83"/>
        <end position="104"/>
    </location>
</feature>
<proteinExistence type="predicted"/>
<protein>
    <submittedName>
        <fullName evidence="2">Uncharacterized protein</fullName>
    </submittedName>
</protein>
<dbReference type="EMBL" id="NPBS01000333">
    <property type="protein sequence ID" value="PAF19300.1"/>
    <property type="molecule type" value="Genomic_DNA"/>
</dbReference>
<evidence type="ECO:0000256" key="1">
    <source>
        <dbReference type="SAM" id="MobiDB-lite"/>
    </source>
</evidence>
<gene>
    <name evidence="2" type="ORF">CHH61_23385</name>
</gene>
<comment type="caution">
    <text evidence="2">The sequence shown here is derived from an EMBL/GenBank/DDBJ whole genome shotgun (WGS) entry which is preliminary data.</text>
</comment>
<dbReference type="AlphaFoldDB" id="A0A268RGH1"/>
<accession>A0A268RGH1</accession>
<feature type="non-terminal residue" evidence="2">
    <location>
        <position position="104"/>
    </location>
</feature>
<evidence type="ECO:0000313" key="3">
    <source>
        <dbReference type="Proteomes" id="UP000216133"/>
    </source>
</evidence>
<feature type="non-terminal residue" evidence="2">
    <location>
        <position position="1"/>
    </location>
</feature>
<organism evidence="2 3">
    <name type="scientific">Shouchella clausii</name>
    <name type="common">Alkalihalobacillus clausii</name>
    <dbReference type="NCBI Taxonomy" id="79880"/>
    <lineage>
        <taxon>Bacteria</taxon>
        <taxon>Bacillati</taxon>
        <taxon>Bacillota</taxon>
        <taxon>Bacilli</taxon>
        <taxon>Bacillales</taxon>
        <taxon>Bacillaceae</taxon>
        <taxon>Shouchella</taxon>
    </lineage>
</organism>
<dbReference type="Proteomes" id="UP000216133">
    <property type="component" value="Unassembled WGS sequence"/>
</dbReference>
<name>A0A268RGH1_SHOCL</name>
<reference evidence="2 3" key="1">
    <citation type="submission" date="2017-07" db="EMBL/GenBank/DDBJ databases">
        <title>Isolation and whole genome analysis of endospore-forming bacteria from heroin.</title>
        <authorList>
            <person name="Kalinowski J."/>
            <person name="Ahrens B."/>
            <person name="Al-Dilaimi A."/>
            <person name="Winkler A."/>
            <person name="Wibberg D."/>
            <person name="Schleenbecker U."/>
            <person name="Ruckert C."/>
            <person name="Wolfel R."/>
            <person name="Grass G."/>
        </authorList>
    </citation>
    <scope>NUCLEOTIDE SEQUENCE [LARGE SCALE GENOMIC DNA]</scope>
    <source>
        <strain evidence="2 3">7523-2</strain>
    </source>
</reference>
<evidence type="ECO:0000313" key="2">
    <source>
        <dbReference type="EMBL" id="PAF19300.1"/>
    </source>
</evidence>